<name>A0A1J5P1R1_9ZZZZ</name>
<proteinExistence type="predicted"/>
<comment type="caution">
    <text evidence="1">The sequence shown here is derived from an EMBL/GenBank/DDBJ whole genome shotgun (WGS) entry which is preliminary data.</text>
</comment>
<protein>
    <submittedName>
        <fullName evidence="1">Uncharacterized protein</fullName>
    </submittedName>
</protein>
<gene>
    <name evidence="1" type="ORF">GALL_533970</name>
</gene>
<accession>A0A1J5P1R1</accession>
<dbReference type="EMBL" id="MLJW01007631">
    <property type="protein sequence ID" value="OIQ65046.1"/>
    <property type="molecule type" value="Genomic_DNA"/>
</dbReference>
<evidence type="ECO:0000313" key="1">
    <source>
        <dbReference type="EMBL" id="OIQ65046.1"/>
    </source>
</evidence>
<dbReference type="AlphaFoldDB" id="A0A1J5P1R1"/>
<reference evidence="1" key="1">
    <citation type="submission" date="2016-10" db="EMBL/GenBank/DDBJ databases">
        <title>Sequence of Gallionella enrichment culture.</title>
        <authorList>
            <person name="Poehlein A."/>
            <person name="Muehling M."/>
            <person name="Daniel R."/>
        </authorList>
    </citation>
    <scope>NUCLEOTIDE SEQUENCE</scope>
</reference>
<sequence>MLVRHQPNRDREHLDAVTEKFYAREIVPGHREQYLSRTTLTNKIGDRVDEANIVGFASQRIFILAERKMFDVSGAEESEQIHWRESRQFIMIADQHDITPANQASRNQVLQDVF</sequence>
<organism evidence="1">
    <name type="scientific">mine drainage metagenome</name>
    <dbReference type="NCBI Taxonomy" id="410659"/>
    <lineage>
        <taxon>unclassified sequences</taxon>
        <taxon>metagenomes</taxon>
        <taxon>ecological metagenomes</taxon>
    </lineage>
</organism>